<dbReference type="AlphaFoldDB" id="A0AAE1JL05"/>
<name>A0AAE1JL05_9FABA</name>
<feature type="compositionally biased region" description="Basic and acidic residues" evidence="1">
    <location>
        <begin position="135"/>
        <end position="155"/>
    </location>
</feature>
<evidence type="ECO:0000313" key="3">
    <source>
        <dbReference type="Proteomes" id="UP001293593"/>
    </source>
</evidence>
<accession>A0AAE1JL05</accession>
<gene>
    <name evidence="2" type="ORF">QN277_021174</name>
</gene>
<proteinExistence type="predicted"/>
<dbReference type="PANTHER" id="PTHR33264:SF8">
    <property type="entry name" value="EXPRESSED PROTEIN"/>
    <property type="match status" value="1"/>
</dbReference>
<feature type="region of interest" description="Disordered" evidence="1">
    <location>
        <begin position="133"/>
        <end position="155"/>
    </location>
</feature>
<evidence type="ECO:0000313" key="2">
    <source>
        <dbReference type="EMBL" id="KAK4272652.1"/>
    </source>
</evidence>
<evidence type="ECO:0000256" key="1">
    <source>
        <dbReference type="SAM" id="MobiDB-lite"/>
    </source>
</evidence>
<dbReference type="Proteomes" id="UP001293593">
    <property type="component" value="Unassembled WGS sequence"/>
</dbReference>
<sequence length="155" mass="17700">MSRNFRLRQAASARQEQLLKTSGSFVGEVIGGTTAECAAICCCVPCAVANLLVLAIYKVPAGLCRRALRKRRKQIFAPRRRRCSCGCDDVENQIHPNCILDVSSLEASREVDKELQRLEKEMWERFYGTGFWRSESQRESSEPDRRHQTQDPDFC</sequence>
<reference evidence="2" key="1">
    <citation type="submission" date="2023-10" db="EMBL/GenBank/DDBJ databases">
        <title>Chromosome-level genome of the transformable northern wattle, Acacia crassicarpa.</title>
        <authorList>
            <person name="Massaro I."/>
            <person name="Sinha N.R."/>
            <person name="Poethig S."/>
            <person name="Leichty A.R."/>
        </authorList>
    </citation>
    <scope>NUCLEOTIDE SEQUENCE</scope>
    <source>
        <strain evidence="2">Acra3RX</strain>
        <tissue evidence="2">Leaf</tissue>
    </source>
</reference>
<organism evidence="2 3">
    <name type="scientific">Acacia crassicarpa</name>
    <name type="common">northern wattle</name>
    <dbReference type="NCBI Taxonomy" id="499986"/>
    <lineage>
        <taxon>Eukaryota</taxon>
        <taxon>Viridiplantae</taxon>
        <taxon>Streptophyta</taxon>
        <taxon>Embryophyta</taxon>
        <taxon>Tracheophyta</taxon>
        <taxon>Spermatophyta</taxon>
        <taxon>Magnoliopsida</taxon>
        <taxon>eudicotyledons</taxon>
        <taxon>Gunneridae</taxon>
        <taxon>Pentapetalae</taxon>
        <taxon>rosids</taxon>
        <taxon>fabids</taxon>
        <taxon>Fabales</taxon>
        <taxon>Fabaceae</taxon>
        <taxon>Caesalpinioideae</taxon>
        <taxon>mimosoid clade</taxon>
        <taxon>Acacieae</taxon>
        <taxon>Acacia</taxon>
    </lineage>
</organism>
<keyword evidence="3" id="KW-1185">Reference proteome</keyword>
<dbReference type="PANTHER" id="PTHR33264">
    <property type="entry name" value="EXPRESSED PROTEIN"/>
    <property type="match status" value="1"/>
</dbReference>
<dbReference type="EMBL" id="JAWXYG010000005">
    <property type="protein sequence ID" value="KAK4272652.1"/>
    <property type="molecule type" value="Genomic_DNA"/>
</dbReference>
<protein>
    <submittedName>
        <fullName evidence="2">Uncharacterized protein</fullName>
    </submittedName>
</protein>
<comment type="caution">
    <text evidence="2">The sequence shown here is derived from an EMBL/GenBank/DDBJ whole genome shotgun (WGS) entry which is preliminary data.</text>
</comment>